<proteinExistence type="predicted"/>
<keyword evidence="2" id="KW-1185">Reference proteome</keyword>
<dbReference type="PANTHER" id="PTHR35186">
    <property type="entry name" value="ANK_REP_REGION DOMAIN-CONTAINING PROTEIN"/>
    <property type="match status" value="1"/>
</dbReference>
<dbReference type="PANTHER" id="PTHR35186:SF4">
    <property type="entry name" value="PRION-INHIBITION AND PROPAGATION HELO DOMAIN-CONTAINING PROTEIN"/>
    <property type="match status" value="1"/>
</dbReference>
<reference evidence="1" key="2">
    <citation type="submission" date="2023-05" db="EMBL/GenBank/DDBJ databases">
        <authorList>
            <consortium name="Lawrence Berkeley National Laboratory"/>
            <person name="Steindorff A."/>
            <person name="Hensen N."/>
            <person name="Bonometti L."/>
            <person name="Westerberg I."/>
            <person name="Brannstrom I.O."/>
            <person name="Guillou S."/>
            <person name="Cros-Aarteil S."/>
            <person name="Calhoun S."/>
            <person name="Haridas S."/>
            <person name="Kuo A."/>
            <person name="Mondo S."/>
            <person name="Pangilinan J."/>
            <person name="Riley R."/>
            <person name="Labutti K."/>
            <person name="Andreopoulos B."/>
            <person name="Lipzen A."/>
            <person name="Chen C."/>
            <person name="Yanf M."/>
            <person name="Daum C."/>
            <person name="Ng V."/>
            <person name="Clum A."/>
            <person name="Ohm R."/>
            <person name="Martin F."/>
            <person name="Silar P."/>
            <person name="Natvig D."/>
            <person name="Lalanne C."/>
            <person name="Gautier V."/>
            <person name="Ament-Velasquez S.L."/>
            <person name="Kruys A."/>
            <person name="Hutchinson M.I."/>
            <person name="Powell A.J."/>
            <person name="Barry K."/>
            <person name="Miller A.N."/>
            <person name="Grigoriev I.V."/>
            <person name="Debuchy R."/>
            <person name="Gladieux P."/>
            <person name="Thoren M.H."/>
            <person name="Johannesson H."/>
        </authorList>
    </citation>
    <scope>NUCLEOTIDE SEQUENCE</scope>
    <source>
        <strain evidence="1">CBS 315.58</strain>
    </source>
</reference>
<dbReference type="EMBL" id="MU864012">
    <property type="protein sequence ID" value="KAK4195456.1"/>
    <property type="molecule type" value="Genomic_DNA"/>
</dbReference>
<name>A0AAN7ANM6_9PEZI</name>
<comment type="caution">
    <text evidence="1">The sequence shown here is derived from an EMBL/GenBank/DDBJ whole genome shotgun (WGS) entry which is preliminary data.</text>
</comment>
<reference evidence="1" key="1">
    <citation type="journal article" date="2023" name="Mol. Phylogenet. Evol.">
        <title>Genome-scale phylogeny and comparative genomics of the fungal order Sordariales.</title>
        <authorList>
            <person name="Hensen N."/>
            <person name="Bonometti L."/>
            <person name="Westerberg I."/>
            <person name="Brannstrom I.O."/>
            <person name="Guillou S."/>
            <person name="Cros-Aarteil S."/>
            <person name="Calhoun S."/>
            <person name="Haridas S."/>
            <person name="Kuo A."/>
            <person name="Mondo S."/>
            <person name="Pangilinan J."/>
            <person name="Riley R."/>
            <person name="LaButti K."/>
            <person name="Andreopoulos B."/>
            <person name="Lipzen A."/>
            <person name="Chen C."/>
            <person name="Yan M."/>
            <person name="Daum C."/>
            <person name="Ng V."/>
            <person name="Clum A."/>
            <person name="Steindorff A."/>
            <person name="Ohm R.A."/>
            <person name="Martin F."/>
            <person name="Silar P."/>
            <person name="Natvig D.O."/>
            <person name="Lalanne C."/>
            <person name="Gautier V."/>
            <person name="Ament-Velasquez S.L."/>
            <person name="Kruys A."/>
            <person name="Hutchinson M.I."/>
            <person name="Powell A.J."/>
            <person name="Barry K."/>
            <person name="Miller A.N."/>
            <person name="Grigoriev I.V."/>
            <person name="Debuchy R."/>
            <person name="Gladieux P."/>
            <person name="Hiltunen Thoren M."/>
            <person name="Johannesson H."/>
        </authorList>
    </citation>
    <scope>NUCLEOTIDE SEQUENCE</scope>
    <source>
        <strain evidence="1">CBS 315.58</strain>
    </source>
</reference>
<evidence type="ECO:0000313" key="2">
    <source>
        <dbReference type="Proteomes" id="UP001303160"/>
    </source>
</evidence>
<dbReference type="Proteomes" id="UP001303160">
    <property type="component" value="Unassembled WGS sequence"/>
</dbReference>
<accession>A0AAN7ANM6</accession>
<gene>
    <name evidence="1" type="ORF">QBC40DRAFT_301140</name>
</gene>
<protein>
    <submittedName>
        <fullName evidence="1">Uncharacterized protein</fullName>
    </submittedName>
</protein>
<dbReference type="AlphaFoldDB" id="A0AAN7ANM6"/>
<evidence type="ECO:0000313" key="1">
    <source>
        <dbReference type="EMBL" id="KAK4195456.1"/>
    </source>
</evidence>
<sequence>MIRERMKSFYRALSSGMNCTCSSPHEVTVSLDWAAHEAESRAVQIAISYAIQSPQSRQSSAWRKLQNPQFIPCRAKDRLWLEYMVFAPDIGDHEQRFVLSYAENLLGAARPLPLESLIASPLARERPFSALSVKYRYGIAAALCWSALHLTGSPWLGEGWNTWHAKVLSEGVEYGRDLMRNLVFDLGILLIELCLKIPLASLRMAHKDARLASPTTVPEDVSYTKRVDELVEEVRGEIGDSYGDAVERCVKFVFQGSESKRRFEVPEFRRIFYETVVAPVQATYQMMPETASYLPE</sequence>
<organism evidence="1 2">
    <name type="scientific">Triangularia verruculosa</name>
    <dbReference type="NCBI Taxonomy" id="2587418"/>
    <lineage>
        <taxon>Eukaryota</taxon>
        <taxon>Fungi</taxon>
        <taxon>Dikarya</taxon>
        <taxon>Ascomycota</taxon>
        <taxon>Pezizomycotina</taxon>
        <taxon>Sordariomycetes</taxon>
        <taxon>Sordariomycetidae</taxon>
        <taxon>Sordariales</taxon>
        <taxon>Podosporaceae</taxon>
        <taxon>Triangularia</taxon>
    </lineage>
</organism>